<reference evidence="1" key="1">
    <citation type="submission" date="2021-01" db="EMBL/GenBank/DDBJ databases">
        <authorList>
            <consortium name="Genoscope - CEA"/>
            <person name="William W."/>
        </authorList>
    </citation>
    <scope>NUCLEOTIDE SEQUENCE</scope>
</reference>
<keyword evidence="2" id="KW-1185">Reference proteome</keyword>
<organism evidence="1 2">
    <name type="scientific">Paramecium sonneborni</name>
    <dbReference type="NCBI Taxonomy" id="65129"/>
    <lineage>
        <taxon>Eukaryota</taxon>
        <taxon>Sar</taxon>
        <taxon>Alveolata</taxon>
        <taxon>Ciliophora</taxon>
        <taxon>Intramacronucleata</taxon>
        <taxon>Oligohymenophorea</taxon>
        <taxon>Peniculida</taxon>
        <taxon>Parameciidae</taxon>
        <taxon>Paramecium</taxon>
    </lineage>
</organism>
<dbReference type="AlphaFoldDB" id="A0A8S1LEA3"/>
<dbReference type="Proteomes" id="UP000692954">
    <property type="component" value="Unassembled WGS sequence"/>
</dbReference>
<name>A0A8S1LEA3_9CILI</name>
<evidence type="ECO:0000313" key="1">
    <source>
        <dbReference type="EMBL" id="CAD8061204.1"/>
    </source>
</evidence>
<evidence type="ECO:0000313" key="2">
    <source>
        <dbReference type="Proteomes" id="UP000692954"/>
    </source>
</evidence>
<dbReference type="OrthoDB" id="287124at2759"/>
<sequence>MNQKSNKVSPNQKTIGFRFNCAINLELLKKSTRMALLKMKYQLPEESDRIRMRKRSLIFAKNQLDSEKKQSTKSKFLETIKTRCSSIADDNNQMPTKLVFQKYSKQLDNINYGNPKIFQQITSQNQKDSCENLIFPFQRSIYPQRKLVRKNRAETQYTINSSINQPSPNNAKNNIKSLIAIQERFGAAGWEVEPSDDL</sequence>
<gene>
    <name evidence="1" type="ORF">PSON_ATCC_30995.1.T0150185</name>
</gene>
<dbReference type="EMBL" id="CAJJDN010000015">
    <property type="protein sequence ID" value="CAD8061204.1"/>
    <property type="molecule type" value="Genomic_DNA"/>
</dbReference>
<accession>A0A8S1LEA3</accession>
<protein>
    <submittedName>
        <fullName evidence="1">Uncharacterized protein</fullName>
    </submittedName>
</protein>
<proteinExistence type="predicted"/>
<comment type="caution">
    <text evidence="1">The sequence shown here is derived from an EMBL/GenBank/DDBJ whole genome shotgun (WGS) entry which is preliminary data.</text>
</comment>